<keyword evidence="2" id="KW-1185">Reference proteome</keyword>
<comment type="caution">
    <text evidence="1">The sequence shown here is derived from an EMBL/GenBank/DDBJ whole genome shotgun (WGS) entry which is preliminary data.</text>
</comment>
<reference evidence="2" key="1">
    <citation type="journal article" date="2019" name="Int. J. Syst. Evol. Microbiol.">
        <title>The Global Catalogue of Microorganisms (GCM) 10K type strain sequencing project: providing services to taxonomists for standard genome sequencing and annotation.</title>
        <authorList>
            <consortium name="The Broad Institute Genomics Platform"/>
            <consortium name="The Broad Institute Genome Sequencing Center for Infectious Disease"/>
            <person name="Wu L."/>
            <person name="Ma J."/>
        </authorList>
    </citation>
    <scope>NUCLEOTIDE SEQUENCE [LARGE SCALE GENOMIC DNA]</scope>
    <source>
        <strain evidence="2">JCM 6242</strain>
    </source>
</reference>
<organism evidence="1 2">
    <name type="scientific">Streptosporangium fragile</name>
    <dbReference type="NCBI Taxonomy" id="46186"/>
    <lineage>
        <taxon>Bacteria</taxon>
        <taxon>Bacillati</taxon>
        <taxon>Actinomycetota</taxon>
        <taxon>Actinomycetes</taxon>
        <taxon>Streptosporangiales</taxon>
        <taxon>Streptosporangiaceae</taxon>
        <taxon>Streptosporangium</taxon>
    </lineage>
</organism>
<accession>A0ABP6IKE0</accession>
<protein>
    <submittedName>
        <fullName evidence="1">Uncharacterized protein</fullName>
    </submittedName>
</protein>
<dbReference type="EMBL" id="BAAAVI010000047">
    <property type="protein sequence ID" value="GAA2891288.1"/>
    <property type="molecule type" value="Genomic_DNA"/>
</dbReference>
<dbReference type="Proteomes" id="UP001500831">
    <property type="component" value="Unassembled WGS sequence"/>
</dbReference>
<name>A0ABP6IKE0_9ACTN</name>
<evidence type="ECO:0000313" key="1">
    <source>
        <dbReference type="EMBL" id="GAA2891288.1"/>
    </source>
</evidence>
<sequence>MLADRDAPAVVDDPHTVVGEQGDLDAVGMTGQGLVDRVVHDLVDEVMKTTLSGGADVHARALTDRLKSFENGD</sequence>
<gene>
    <name evidence="1" type="ORF">GCM10010517_55610</name>
</gene>
<proteinExistence type="predicted"/>
<evidence type="ECO:0000313" key="2">
    <source>
        <dbReference type="Proteomes" id="UP001500831"/>
    </source>
</evidence>